<dbReference type="CDD" id="cd11040">
    <property type="entry name" value="CYP7_CYP8-like"/>
    <property type="match status" value="1"/>
</dbReference>
<evidence type="ECO:0000256" key="5">
    <source>
        <dbReference type="ARBA" id="ARBA00023002"/>
    </source>
</evidence>
<evidence type="ECO:0000313" key="9">
    <source>
        <dbReference type="EMBL" id="KAK8849202.1"/>
    </source>
</evidence>
<dbReference type="PANTHER" id="PTHR46206">
    <property type="entry name" value="CYTOCHROME P450"/>
    <property type="match status" value="1"/>
</dbReference>
<comment type="similarity">
    <text evidence="2">Belongs to the cytochrome P450 family.</text>
</comment>
<evidence type="ECO:0008006" key="11">
    <source>
        <dbReference type="Google" id="ProtNLM"/>
    </source>
</evidence>
<organism evidence="9 10">
    <name type="scientific">Apiospora arundinis</name>
    <dbReference type="NCBI Taxonomy" id="335852"/>
    <lineage>
        <taxon>Eukaryota</taxon>
        <taxon>Fungi</taxon>
        <taxon>Dikarya</taxon>
        <taxon>Ascomycota</taxon>
        <taxon>Pezizomycotina</taxon>
        <taxon>Sordariomycetes</taxon>
        <taxon>Xylariomycetidae</taxon>
        <taxon>Amphisphaeriales</taxon>
        <taxon>Apiosporaceae</taxon>
        <taxon>Apiospora</taxon>
    </lineage>
</organism>
<dbReference type="InterPro" id="IPR001128">
    <property type="entry name" value="Cyt_P450"/>
</dbReference>
<keyword evidence="10" id="KW-1185">Reference proteome</keyword>
<gene>
    <name evidence="9" type="ORF">PGQ11_015682</name>
</gene>
<protein>
    <recommendedName>
        <fullName evidence="11">Cytochrome P450</fullName>
    </recommendedName>
</protein>
<proteinExistence type="inferred from homology"/>
<keyword evidence="3" id="KW-0349">Heme</keyword>
<dbReference type="CDD" id="cd11041">
    <property type="entry name" value="CYP503A1-like"/>
    <property type="match status" value="1"/>
</dbReference>
<comment type="caution">
    <text evidence="9">The sequence shown here is derived from an EMBL/GenBank/DDBJ whole genome shotgun (WGS) entry which is preliminary data.</text>
</comment>
<sequence length="1062" mass="118937">MLPSLVGETRGAAMLAYHHFTRTILAEFKLVTVVTLVIVLSIWWTANSYQKSGRYLRRYPWVGVSKTQWFGQLRGAVRSFRCAAEFGLEGYSKFSKQGQLWVCVDHTGAPEIMMSPAHLDEALRVDSVLLDTHKHISKLLAEECVFGGYGVPLSVAAHESTLMRGVSKNLNAMTPAICDETAHALEQHWGGVHGEWQERHIMAACADVVGQITNRMLVGLPLCRDQTFLRHAKRWSRVVLQTAWLIYMLPDFVKPFLAPLLVVPSLLCHQRALRMVIPVAQERLEKRQKRATDASSCGWDEPPEYMKFLLDEGSDAFNHALDHDATALARAAFMVNAAAFHATGLTLANILLDVFSAPTSTTDALRAEAAAIQFDYGLDSKLGLSKMTKMDSAIRESMRLHVLGIKAMHRYVEPKEGFTFSNGDHVPYGAHLSLPVLGRHLDEHLYPNATQYDAFRFSRERDGDFTQQQQQSHTAHSISQKNTRVKAAVNASPNHLAWGIGKSQCPGRFFAVDELKLIMAHVLIYYEVQRIPLQIGDISVLAPPRPTGMAPRSISLAIPTESRKFPGQDFLASTIQAEKYMQSVALASGPDEDEREHKPAYILSNAQDVQRLFRASKELTFEEFSVRVLEKVKKFPREDGARMEADTSGSSAVPFHSVPESSRIWRAIHCNYDSNLTGADSVSILTTRFVSLFREELDRITTPENDAWTAGCVNSLLEDKMFRASTRTLVGDSIFDIWPSFTSDFWDYDKNFMYFLYGLPCFLFPSAWKARERVFDAVKGYIAQAWTHLYPRHADGCGGLDFDDHFGSRLVRTREAMYANYGLSLDGRAASEMGLIWSINSNAIPMVSWMLIEILSDPQLLFRVQQEILGCTPATQGIPSASLNVQRVLTLPLLNSCYAECLRMRASVQAIRELRTEIQMGGYTLKPGKLVMAPSCLAHYDEDVWAMDGHPASTFYADRFLRPIKGGSTVEGHGYQFYNPATAGQYFPYGGGAAICPGRFYAKAEMLVAVALFLFTLEVRPVGFVDARGKPSPQGPSMGTETRGTMRLDKDFKFLFRRRKLM</sequence>
<dbReference type="Pfam" id="PF00067">
    <property type="entry name" value="p450"/>
    <property type="match status" value="2"/>
</dbReference>
<reference evidence="9 10" key="1">
    <citation type="journal article" date="2024" name="IMA Fungus">
        <title>Apiospora arundinis, a panoply of carbohydrate-active enzymes and secondary metabolites.</title>
        <authorList>
            <person name="Sorensen T."/>
            <person name="Petersen C."/>
            <person name="Muurmann A.T."/>
            <person name="Christiansen J.V."/>
            <person name="Brundto M.L."/>
            <person name="Overgaard C.K."/>
            <person name="Boysen A.T."/>
            <person name="Wollenberg R.D."/>
            <person name="Larsen T.O."/>
            <person name="Sorensen J.L."/>
            <person name="Nielsen K.L."/>
            <person name="Sondergaard T.E."/>
        </authorList>
    </citation>
    <scope>NUCLEOTIDE SEQUENCE [LARGE SCALE GENOMIC DNA]</scope>
    <source>
        <strain evidence="9 10">AAU 773</strain>
    </source>
</reference>
<name>A0ABR2HM46_9PEZI</name>
<dbReference type="EMBL" id="JAPCWZ010000010">
    <property type="protein sequence ID" value="KAK8849202.1"/>
    <property type="molecule type" value="Genomic_DNA"/>
</dbReference>
<evidence type="ECO:0000256" key="8">
    <source>
        <dbReference type="SAM" id="Phobius"/>
    </source>
</evidence>
<dbReference type="PRINTS" id="PR00465">
    <property type="entry name" value="EP450IV"/>
</dbReference>
<evidence type="ECO:0000256" key="7">
    <source>
        <dbReference type="ARBA" id="ARBA00023033"/>
    </source>
</evidence>
<evidence type="ECO:0000256" key="2">
    <source>
        <dbReference type="ARBA" id="ARBA00010617"/>
    </source>
</evidence>
<dbReference type="InterPro" id="IPR002403">
    <property type="entry name" value="Cyt_P450_E_grp-IV"/>
</dbReference>
<dbReference type="SUPFAM" id="SSF48264">
    <property type="entry name" value="Cytochrome P450"/>
    <property type="match status" value="2"/>
</dbReference>
<dbReference type="Gene3D" id="1.10.630.10">
    <property type="entry name" value="Cytochrome P450"/>
    <property type="match status" value="2"/>
</dbReference>
<dbReference type="PANTHER" id="PTHR46206:SF1">
    <property type="entry name" value="P450, PUTATIVE (EUROFUNG)-RELATED"/>
    <property type="match status" value="1"/>
</dbReference>
<evidence type="ECO:0000256" key="1">
    <source>
        <dbReference type="ARBA" id="ARBA00001971"/>
    </source>
</evidence>
<keyword evidence="6" id="KW-0408">Iron</keyword>
<keyword evidence="7" id="KW-0503">Monooxygenase</keyword>
<evidence type="ECO:0000313" key="10">
    <source>
        <dbReference type="Proteomes" id="UP001390339"/>
    </source>
</evidence>
<feature type="transmembrane region" description="Helical" evidence="8">
    <location>
        <begin position="24"/>
        <end position="44"/>
    </location>
</feature>
<keyword evidence="5" id="KW-0560">Oxidoreductase</keyword>
<evidence type="ECO:0000256" key="4">
    <source>
        <dbReference type="ARBA" id="ARBA00022723"/>
    </source>
</evidence>
<dbReference type="Proteomes" id="UP001390339">
    <property type="component" value="Unassembled WGS sequence"/>
</dbReference>
<keyword evidence="4" id="KW-0479">Metal-binding</keyword>
<comment type="cofactor">
    <cofactor evidence="1">
        <name>heme</name>
        <dbReference type="ChEBI" id="CHEBI:30413"/>
    </cofactor>
</comment>
<accession>A0ABR2HM46</accession>
<dbReference type="InterPro" id="IPR036396">
    <property type="entry name" value="Cyt_P450_sf"/>
</dbReference>
<evidence type="ECO:0000256" key="3">
    <source>
        <dbReference type="ARBA" id="ARBA00022617"/>
    </source>
</evidence>
<keyword evidence="8" id="KW-0812">Transmembrane</keyword>
<evidence type="ECO:0000256" key="6">
    <source>
        <dbReference type="ARBA" id="ARBA00023004"/>
    </source>
</evidence>
<keyword evidence="8" id="KW-0472">Membrane</keyword>
<keyword evidence="8" id="KW-1133">Transmembrane helix</keyword>